<comment type="caution">
    <text evidence="11">The sequence shown here is derived from an EMBL/GenBank/DDBJ whole genome shotgun (WGS) entry which is preliminary data.</text>
</comment>
<dbReference type="GO" id="GO:0140359">
    <property type="term" value="F:ABC-type transporter activity"/>
    <property type="evidence" value="ECO:0007669"/>
    <property type="project" value="InterPro"/>
</dbReference>
<keyword evidence="14" id="KW-1185">Reference proteome</keyword>
<feature type="transmembrane region" description="Helical" evidence="8">
    <location>
        <begin position="42"/>
        <end position="63"/>
    </location>
</feature>
<dbReference type="SMART" id="SM00382">
    <property type="entry name" value="AAA"/>
    <property type="match status" value="1"/>
</dbReference>
<evidence type="ECO:0000313" key="11">
    <source>
        <dbReference type="EMBL" id="OHT43113.1"/>
    </source>
</evidence>
<dbReference type="RefSeq" id="WP_070908814.1">
    <property type="nucleotide sequence ID" value="NZ_MIKE01000029.1"/>
</dbReference>
<dbReference type="Pfam" id="PF00005">
    <property type="entry name" value="ABC_tran"/>
    <property type="match status" value="1"/>
</dbReference>
<dbReference type="InterPro" id="IPR005898">
    <property type="entry name" value="Cyc_pep_transpt_SyrD/YojI"/>
</dbReference>
<dbReference type="STRING" id="1278819.BHE19_19265"/>
<dbReference type="OrthoDB" id="846150at2"/>
<keyword evidence="2" id="KW-0813">Transport</keyword>
<dbReference type="AlphaFoldDB" id="A0A1S1J492"/>
<dbReference type="InterPro" id="IPR003593">
    <property type="entry name" value="AAA+_ATPase"/>
</dbReference>
<dbReference type="EMBL" id="MUHG01000004">
    <property type="protein sequence ID" value="OXB21446.1"/>
    <property type="molecule type" value="Genomic_DNA"/>
</dbReference>
<dbReference type="InterPro" id="IPR011527">
    <property type="entry name" value="ABC1_TM_dom"/>
</dbReference>
<accession>A0A1S1J492</accession>
<evidence type="ECO:0000256" key="3">
    <source>
        <dbReference type="ARBA" id="ARBA00022692"/>
    </source>
</evidence>
<dbReference type="GO" id="GO:0043190">
    <property type="term" value="C:ATP-binding cassette (ABC) transporter complex"/>
    <property type="evidence" value="ECO:0007669"/>
    <property type="project" value="TreeGrafter"/>
</dbReference>
<feature type="transmembrane region" description="Helical" evidence="8">
    <location>
        <begin position="143"/>
        <end position="163"/>
    </location>
</feature>
<comment type="subcellular location">
    <subcellularLocation>
        <location evidence="1">Cell membrane</location>
        <topology evidence="1">Multi-pass membrane protein</topology>
    </subcellularLocation>
</comment>
<evidence type="ECO:0000256" key="1">
    <source>
        <dbReference type="ARBA" id="ARBA00004651"/>
    </source>
</evidence>
<evidence type="ECO:0000259" key="9">
    <source>
        <dbReference type="PROSITE" id="PS50893"/>
    </source>
</evidence>
<evidence type="ECO:0000313" key="13">
    <source>
        <dbReference type="Proteomes" id="UP000180252"/>
    </source>
</evidence>
<dbReference type="GO" id="GO:1904680">
    <property type="term" value="F:peptide transmembrane transporter activity"/>
    <property type="evidence" value="ECO:0007669"/>
    <property type="project" value="InterPro"/>
</dbReference>
<reference evidence="13" key="2">
    <citation type="submission" date="2016-09" db="EMBL/GenBank/DDBJ databases">
        <authorList>
            <person name="Chen S."/>
            <person name="Walker E."/>
        </authorList>
    </citation>
    <scope>NUCLEOTIDE SEQUENCE [LARGE SCALE GENOMIC DNA]</scope>
    <source>
        <strain evidence="13">MSU</strain>
    </source>
</reference>
<dbReference type="CDD" id="cd03228">
    <property type="entry name" value="ABCC_MRP_Like"/>
    <property type="match status" value="1"/>
</dbReference>
<evidence type="ECO:0000256" key="8">
    <source>
        <dbReference type="SAM" id="Phobius"/>
    </source>
</evidence>
<dbReference type="InterPro" id="IPR003439">
    <property type="entry name" value="ABC_transporter-like_ATP-bd"/>
</dbReference>
<dbReference type="Proteomes" id="UP000198319">
    <property type="component" value="Unassembled WGS sequence"/>
</dbReference>
<proteinExistence type="predicted"/>
<gene>
    <name evidence="12" type="ORF">B0A71_04305</name>
    <name evidence="11" type="ORF">BHE19_19265</name>
</gene>
<dbReference type="PROSITE" id="PS50893">
    <property type="entry name" value="ABC_TRANSPORTER_2"/>
    <property type="match status" value="1"/>
</dbReference>
<keyword evidence="4" id="KW-0547">Nucleotide-binding</keyword>
<feature type="transmembrane region" description="Helical" evidence="8">
    <location>
        <begin position="111"/>
        <end position="137"/>
    </location>
</feature>
<keyword evidence="3 8" id="KW-0812">Transmembrane</keyword>
<feature type="transmembrane region" description="Helical" evidence="8">
    <location>
        <begin position="259"/>
        <end position="277"/>
    </location>
</feature>
<dbReference type="InterPro" id="IPR036640">
    <property type="entry name" value="ABC1_TM_sf"/>
</dbReference>
<dbReference type="InterPro" id="IPR050095">
    <property type="entry name" value="ECF_ABC_transporter_ATP-bd"/>
</dbReference>
<evidence type="ECO:0000256" key="5">
    <source>
        <dbReference type="ARBA" id="ARBA00022840"/>
    </source>
</evidence>
<sequence>MFKISLKNSILLATYALPNTILSFGIVYIINNTLSGNKSFMTDYTGMVFFAIVVYTYLLNIIFQKGLNEFSFKMLYDNEKTIFSKILQTSLIKLENLGSQRFFTVVEDLRVFGLLPYTVTHTVNSVLMLVLCLIYMFTISVSSALIVVVLIIAVAASYFVVINSMSKKVTSLREYNDDYYKYVDDVMKGFKKLKLSFFRAENLMNRFLIPNRDQAGELDFKISYIFLSINLISQYGLYAIIATILFVLPSWGLLSQSDVIAYVVIVLFISGPINNLINLQQTYTRFIVANKRIKDFLKDFEVDEDVKKQLPIDNTSFESIEFKDIHFSYNSDSNDSAFALGPINLEVKEGETIFIVGGNGSGKSTFINTFTGLYTPSKGEILLNGKETESGQENQNLIAAVFTDDHIFSHNYEEYTVENNPEYKQLLEMMKLDKVILDDKESSARRKFSKGQSKRMSLIFALMEKKPILVLDEWAADQDPYFRKFFYEELIPKLKAEGKTIIAVTHDDAYFHLADRIIKFNYGKIDAEVKVDKSKEYSKELFWA</sequence>
<organism evidence="11 13">
    <name type="scientific">Flavobacterium tructae</name>
    <dbReference type="NCBI Taxonomy" id="1114873"/>
    <lineage>
        <taxon>Bacteria</taxon>
        <taxon>Pseudomonadati</taxon>
        <taxon>Bacteroidota</taxon>
        <taxon>Flavobacteriia</taxon>
        <taxon>Flavobacteriales</taxon>
        <taxon>Flavobacteriaceae</taxon>
        <taxon>Flavobacterium</taxon>
    </lineage>
</organism>
<dbReference type="Proteomes" id="UP000180252">
    <property type="component" value="Unassembled WGS sequence"/>
</dbReference>
<dbReference type="GO" id="GO:0005524">
    <property type="term" value="F:ATP binding"/>
    <property type="evidence" value="ECO:0007669"/>
    <property type="project" value="UniProtKB-KW"/>
</dbReference>
<dbReference type="EMBL" id="MIKE01000029">
    <property type="protein sequence ID" value="OHT43113.1"/>
    <property type="molecule type" value="Genomic_DNA"/>
</dbReference>
<dbReference type="NCBIfam" id="TIGR01194">
    <property type="entry name" value="cyc_pep_trnsptr"/>
    <property type="match status" value="1"/>
</dbReference>
<dbReference type="InterPro" id="IPR027417">
    <property type="entry name" value="P-loop_NTPase"/>
</dbReference>
<feature type="transmembrane region" description="Helical" evidence="8">
    <location>
        <begin position="12"/>
        <end position="30"/>
    </location>
</feature>
<reference evidence="12 14" key="3">
    <citation type="submission" date="2016-11" db="EMBL/GenBank/DDBJ databases">
        <title>Whole genomes of Flavobacteriaceae.</title>
        <authorList>
            <person name="Stine C."/>
            <person name="Li C."/>
            <person name="Tadesse D."/>
        </authorList>
    </citation>
    <scope>NUCLEOTIDE SEQUENCE [LARGE SCALE GENOMIC DNA]</scope>
    <source>
        <strain evidence="12 14">ATCC BAA-2541</strain>
    </source>
</reference>
<name>A0A1S1J492_9FLAO</name>
<dbReference type="Gene3D" id="3.40.50.300">
    <property type="entry name" value="P-loop containing nucleotide triphosphate hydrolases"/>
    <property type="match status" value="1"/>
</dbReference>
<dbReference type="Gene3D" id="1.20.1560.10">
    <property type="entry name" value="ABC transporter type 1, transmembrane domain"/>
    <property type="match status" value="1"/>
</dbReference>
<evidence type="ECO:0000256" key="2">
    <source>
        <dbReference type="ARBA" id="ARBA00022448"/>
    </source>
</evidence>
<evidence type="ECO:0000256" key="6">
    <source>
        <dbReference type="ARBA" id="ARBA00022989"/>
    </source>
</evidence>
<protein>
    <submittedName>
        <fullName evidence="11">Cyclic peptide transporter</fullName>
    </submittedName>
</protein>
<dbReference type="PROSITE" id="PS50929">
    <property type="entry name" value="ABC_TM1F"/>
    <property type="match status" value="1"/>
</dbReference>
<evidence type="ECO:0000313" key="14">
    <source>
        <dbReference type="Proteomes" id="UP000198319"/>
    </source>
</evidence>
<keyword evidence="5" id="KW-0067">ATP-binding</keyword>
<evidence type="ECO:0000256" key="4">
    <source>
        <dbReference type="ARBA" id="ARBA00022741"/>
    </source>
</evidence>
<dbReference type="GO" id="GO:0015833">
    <property type="term" value="P:peptide transport"/>
    <property type="evidence" value="ECO:0007669"/>
    <property type="project" value="InterPro"/>
</dbReference>
<feature type="domain" description="ABC transmembrane type-1" evidence="10">
    <location>
        <begin position="10"/>
        <end position="285"/>
    </location>
</feature>
<evidence type="ECO:0000313" key="12">
    <source>
        <dbReference type="EMBL" id="OXB21446.1"/>
    </source>
</evidence>
<evidence type="ECO:0000259" key="10">
    <source>
        <dbReference type="PROSITE" id="PS50929"/>
    </source>
</evidence>
<reference evidence="11" key="1">
    <citation type="submission" date="2016-09" db="EMBL/GenBank/DDBJ databases">
        <authorList>
            <person name="Capua I."/>
            <person name="De Benedictis P."/>
            <person name="Joannis T."/>
            <person name="Lombin L.H."/>
            <person name="Cattoli G."/>
        </authorList>
    </citation>
    <scope>NUCLEOTIDE SEQUENCE [LARGE SCALE GENOMIC DNA]</scope>
    <source>
        <strain evidence="11">MSU</strain>
    </source>
</reference>
<dbReference type="PANTHER" id="PTHR43553:SF11">
    <property type="entry name" value="ABC TRANSPORTER ATP-BINDING_PERMEASE PROTEIN YOJI"/>
    <property type="match status" value="1"/>
</dbReference>
<dbReference type="SUPFAM" id="SSF90123">
    <property type="entry name" value="ABC transporter transmembrane region"/>
    <property type="match status" value="1"/>
</dbReference>
<dbReference type="GO" id="GO:0016887">
    <property type="term" value="F:ATP hydrolysis activity"/>
    <property type="evidence" value="ECO:0007669"/>
    <property type="project" value="InterPro"/>
</dbReference>
<evidence type="ECO:0000256" key="7">
    <source>
        <dbReference type="ARBA" id="ARBA00023136"/>
    </source>
</evidence>
<dbReference type="SUPFAM" id="SSF52540">
    <property type="entry name" value="P-loop containing nucleoside triphosphate hydrolases"/>
    <property type="match status" value="1"/>
</dbReference>
<dbReference type="PANTHER" id="PTHR43553">
    <property type="entry name" value="HEAVY METAL TRANSPORTER"/>
    <property type="match status" value="1"/>
</dbReference>
<feature type="domain" description="ABC transporter" evidence="9">
    <location>
        <begin position="320"/>
        <end position="543"/>
    </location>
</feature>
<keyword evidence="7 8" id="KW-0472">Membrane</keyword>
<keyword evidence="6 8" id="KW-1133">Transmembrane helix</keyword>